<dbReference type="Proteomes" id="UP000663836">
    <property type="component" value="Unassembled WGS sequence"/>
</dbReference>
<sequence length="314" mass="35910">MLTNEIMRADDSKNNFCIQSGADLVYENGQFTHKLELFYIYDPESMLGNNEYYNLTINFDNNREPLKTPPLPDLYNTTNNNNNNNLIFDYEVESGLSSVLTNTSVEVQSNITPLENQIPSLTTINDFPSQPSSSLEDVWIEYPEQETFQNYEYLPIIEITHNETNEPTPDLEEFLRRGVEHDNNTDPIAEEPTDEQTSIITDFPTVANDHSVESENQQEHNTSLINNLYLPIQSSSNEISQNTLTNTETHPSGDVTSYGYLLHPIALKNRVRYERELINNKMSGKMAYIKDYFGESSICVGVSTYTGWPKSKEK</sequence>
<evidence type="ECO:0000313" key="1">
    <source>
        <dbReference type="EMBL" id="CAF4123609.1"/>
    </source>
</evidence>
<comment type="caution">
    <text evidence="1">The sequence shown here is derived from an EMBL/GenBank/DDBJ whole genome shotgun (WGS) entry which is preliminary data.</text>
</comment>
<evidence type="ECO:0000313" key="2">
    <source>
        <dbReference type="Proteomes" id="UP000663836"/>
    </source>
</evidence>
<dbReference type="AlphaFoldDB" id="A0A819WEV8"/>
<accession>A0A819WEV8</accession>
<gene>
    <name evidence="1" type="ORF">JBS370_LOCUS32744</name>
</gene>
<reference evidence="1" key="1">
    <citation type="submission" date="2021-02" db="EMBL/GenBank/DDBJ databases">
        <authorList>
            <person name="Nowell W R."/>
        </authorList>
    </citation>
    <scope>NUCLEOTIDE SEQUENCE</scope>
</reference>
<name>A0A819WEV8_9BILA</name>
<dbReference type="EMBL" id="CAJOBD010008898">
    <property type="protein sequence ID" value="CAF4123609.1"/>
    <property type="molecule type" value="Genomic_DNA"/>
</dbReference>
<organism evidence="1 2">
    <name type="scientific">Rotaria sordida</name>
    <dbReference type="NCBI Taxonomy" id="392033"/>
    <lineage>
        <taxon>Eukaryota</taxon>
        <taxon>Metazoa</taxon>
        <taxon>Spiralia</taxon>
        <taxon>Gnathifera</taxon>
        <taxon>Rotifera</taxon>
        <taxon>Eurotatoria</taxon>
        <taxon>Bdelloidea</taxon>
        <taxon>Philodinida</taxon>
        <taxon>Philodinidae</taxon>
        <taxon>Rotaria</taxon>
    </lineage>
</organism>
<proteinExistence type="predicted"/>
<protein>
    <submittedName>
        <fullName evidence="1">Uncharacterized protein</fullName>
    </submittedName>
</protein>